<keyword evidence="5" id="KW-1185">Reference proteome</keyword>
<dbReference type="InterPro" id="IPR006600">
    <property type="entry name" value="HTH_CenpB_DNA-bd_dom"/>
</dbReference>
<evidence type="ECO:0000256" key="2">
    <source>
        <dbReference type="ARBA" id="ARBA00023125"/>
    </source>
</evidence>
<evidence type="ECO:0000259" key="3">
    <source>
        <dbReference type="PROSITE" id="PS51253"/>
    </source>
</evidence>
<dbReference type="OrthoDB" id="6537725at2759"/>
<accession>A0A087UB30</accession>
<keyword evidence="2" id="KW-0238">DNA-binding</keyword>
<dbReference type="OMA" id="TECYGKR"/>
<dbReference type="GO" id="GO:0005634">
    <property type="term" value="C:nucleus"/>
    <property type="evidence" value="ECO:0007669"/>
    <property type="project" value="UniProtKB-SubCell"/>
</dbReference>
<dbReference type="InterPro" id="IPR018586">
    <property type="entry name" value="Brinker_DNA-bd"/>
</dbReference>
<feature type="domain" description="HTH CENPB-type" evidence="3">
    <location>
        <begin position="55"/>
        <end position="126"/>
    </location>
</feature>
<evidence type="ECO:0000313" key="5">
    <source>
        <dbReference type="Proteomes" id="UP000054359"/>
    </source>
</evidence>
<protein>
    <submittedName>
        <fullName evidence="4">Pogo transposable element with KRAB</fullName>
    </submittedName>
</protein>
<reference evidence="4 5" key="1">
    <citation type="submission" date="2013-11" db="EMBL/GenBank/DDBJ databases">
        <title>Genome sequencing of Stegodyphus mimosarum.</title>
        <authorList>
            <person name="Bechsgaard J."/>
        </authorList>
    </citation>
    <scope>NUCLEOTIDE SEQUENCE [LARGE SCALE GENOMIC DNA]</scope>
</reference>
<dbReference type="EMBL" id="KK119061">
    <property type="protein sequence ID" value="KFM74569.1"/>
    <property type="molecule type" value="Genomic_DNA"/>
</dbReference>
<dbReference type="PROSITE" id="PS51253">
    <property type="entry name" value="HTH_CENPB"/>
    <property type="match status" value="1"/>
</dbReference>
<gene>
    <name evidence="4" type="ORF">X975_11450</name>
</gene>
<comment type="subcellular location">
    <subcellularLocation>
        <location evidence="1">Nucleus</location>
    </subcellularLocation>
</comment>
<evidence type="ECO:0000313" key="4">
    <source>
        <dbReference type="EMBL" id="KFM74569.1"/>
    </source>
</evidence>
<organism evidence="4 5">
    <name type="scientific">Stegodyphus mimosarum</name>
    <name type="common">African social velvet spider</name>
    <dbReference type="NCBI Taxonomy" id="407821"/>
    <lineage>
        <taxon>Eukaryota</taxon>
        <taxon>Metazoa</taxon>
        <taxon>Ecdysozoa</taxon>
        <taxon>Arthropoda</taxon>
        <taxon>Chelicerata</taxon>
        <taxon>Arachnida</taxon>
        <taxon>Araneae</taxon>
        <taxon>Araneomorphae</taxon>
        <taxon>Entelegynae</taxon>
        <taxon>Eresoidea</taxon>
        <taxon>Eresidae</taxon>
        <taxon>Stegodyphus</taxon>
    </lineage>
</organism>
<dbReference type="Proteomes" id="UP000054359">
    <property type="component" value="Unassembled WGS sequence"/>
</dbReference>
<dbReference type="Gene3D" id="1.10.10.60">
    <property type="entry name" value="Homeodomain-like"/>
    <property type="match status" value="2"/>
</dbReference>
<dbReference type="GO" id="GO:0003677">
    <property type="term" value="F:DNA binding"/>
    <property type="evidence" value="ECO:0007669"/>
    <property type="project" value="UniProtKB-KW"/>
</dbReference>
<dbReference type="Pfam" id="PF03184">
    <property type="entry name" value="DDE_1"/>
    <property type="match status" value="1"/>
</dbReference>
<sequence>MKHRRSFTAEFKLKVVEKAEKDGNREAGRYFEVDEKAVRNWRKQKDVLKSMGRKRSNRHGKVKWTALEENLLRWVLDQRNAGRSISTVKIRLRAKSMAEDMQITDFKGGINWVYRFMRRKNLRVRSRTTLCQAVPDDVDEKKASFLQFTRKLIAEGKYSLKNVINMDEVPLTFDCPPNRTVDTCGVKTISIITTGQEKTQFTVMLACCADGTKLKPLLIFKRKTIPKENFPRSVVIRCNEKGWCNEDIMLDWFQEVWKKREGAFFNSKGVLIMDSMRAHIKDSVKAEAKKKNIGAELSVIPGGLTKILQPLDISVNKSFKSHVRACWEIWMSEGLHTFTKGGNMRRASYTEVAEWVDKSWKSVKVSTIRSGFIKARIVSESEEITDSEDSDVENELSDTLPENILELFNSDTDESDFEGMWAPELSRSVYDHPSGGFGWFLPVPAMPLIWQDSTFSGLHMNAQFS</sequence>
<name>A0A087UB30_STEMI</name>
<dbReference type="PANTHER" id="PTHR19303:SF57">
    <property type="entry name" value="HTH CENPB-TYPE DOMAIN-CONTAINING PROTEIN"/>
    <property type="match status" value="1"/>
</dbReference>
<dbReference type="SMART" id="SM00674">
    <property type="entry name" value="CENPB"/>
    <property type="match status" value="1"/>
</dbReference>
<dbReference type="AlphaFoldDB" id="A0A087UB30"/>
<dbReference type="PANTHER" id="PTHR19303">
    <property type="entry name" value="TRANSPOSON"/>
    <property type="match status" value="1"/>
</dbReference>
<dbReference type="SUPFAM" id="SSF46689">
    <property type="entry name" value="Homeodomain-like"/>
    <property type="match status" value="2"/>
</dbReference>
<dbReference type="InterPro" id="IPR050863">
    <property type="entry name" value="CenT-Element_Derived"/>
</dbReference>
<dbReference type="InterPro" id="IPR004875">
    <property type="entry name" value="DDE_SF_endonuclease_dom"/>
</dbReference>
<dbReference type="Pfam" id="PF09607">
    <property type="entry name" value="BrkDBD"/>
    <property type="match status" value="1"/>
</dbReference>
<dbReference type="InterPro" id="IPR009057">
    <property type="entry name" value="Homeodomain-like_sf"/>
</dbReference>
<feature type="non-terminal residue" evidence="4">
    <location>
        <position position="465"/>
    </location>
</feature>
<evidence type="ECO:0000256" key="1">
    <source>
        <dbReference type="ARBA" id="ARBA00004123"/>
    </source>
</evidence>
<proteinExistence type="predicted"/>
<dbReference type="Pfam" id="PF03221">
    <property type="entry name" value="HTH_Tnp_Tc5"/>
    <property type="match status" value="1"/>
</dbReference>